<evidence type="ECO:0000313" key="3">
    <source>
        <dbReference type="EMBL" id="MBJ7550019.1"/>
    </source>
</evidence>
<feature type="region of interest" description="Disordered" evidence="1">
    <location>
        <begin position="24"/>
        <end position="56"/>
    </location>
</feature>
<reference evidence="3 4" key="1">
    <citation type="submission" date="2020-12" db="EMBL/GenBank/DDBJ databases">
        <title>Comparative genome analysis of fungal antagonists Marinomonas ostreistagni 398 and M. spartinae 468.</title>
        <authorList>
            <person name="Fields J.L."/>
            <person name="Mavrodi O.V."/>
            <person name="Biber P.D."/>
            <person name="Indest K.J."/>
            <person name="Mavrodi D.V."/>
        </authorList>
    </citation>
    <scope>NUCLEOTIDE SEQUENCE [LARGE SCALE GENOMIC DNA]</scope>
    <source>
        <strain evidence="3 4">USM7</strain>
    </source>
</reference>
<keyword evidence="4" id="KW-1185">Reference proteome</keyword>
<keyword evidence="2" id="KW-0732">Signal</keyword>
<feature type="signal peptide" evidence="2">
    <location>
        <begin position="1"/>
        <end position="21"/>
    </location>
</feature>
<evidence type="ECO:0000256" key="2">
    <source>
        <dbReference type="SAM" id="SignalP"/>
    </source>
</evidence>
<protein>
    <recommendedName>
        <fullName evidence="5">Lipoprotein</fullName>
    </recommendedName>
</protein>
<dbReference type="RefSeq" id="WP_199461658.1">
    <property type="nucleotide sequence ID" value="NZ_JAEMUH010000004.1"/>
</dbReference>
<dbReference type="PROSITE" id="PS51257">
    <property type="entry name" value="PROKAR_LIPOPROTEIN"/>
    <property type="match status" value="1"/>
</dbReference>
<feature type="compositionally biased region" description="Low complexity" evidence="1">
    <location>
        <begin position="24"/>
        <end position="52"/>
    </location>
</feature>
<sequence length="256" mass="28713">MRILRTSFIVLPLLLSACSFTTTTTSTSSQQLPEQEPSSETTKTEEVVTTEQVDLSTKNLDAKPQVTEELSQDELMSQLQKLDQLAQQNVEELETRLGHSIEKLELPLNSNQARTELQATVNQYESFNTMLTKEIIELDKRVENRRDHPSNGDILQLHLSAINIKKEKSFKAPALVGNWVRGESRVVKLTENFLVENAVSEPLNVTFTESYQIIINGKLIGTFAPTRSKYELEFDAPTADSSGTVSGTLKIRLESE</sequence>
<proteinExistence type="predicted"/>
<organism evidence="3 4">
    <name type="scientific">Marinomonas ostreistagni</name>
    <dbReference type="NCBI Taxonomy" id="359209"/>
    <lineage>
        <taxon>Bacteria</taxon>
        <taxon>Pseudomonadati</taxon>
        <taxon>Pseudomonadota</taxon>
        <taxon>Gammaproteobacteria</taxon>
        <taxon>Oceanospirillales</taxon>
        <taxon>Oceanospirillaceae</taxon>
        <taxon>Marinomonas</taxon>
    </lineage>
</organism>
<evidence type="ECO:0008006" key="5">
    <source>
        <dbReference type="Google" id="ProtNLM"/>
    </source>
</evidence>
<dbReference type="EMBL" id="JAEMUH010000004">
    <property type="protein sequence ID" value="MBJ7550019.1"/>
    <property type="molecule type" value="Genomic_DNA"/>
</dbReference>
<feature type="chain" id="PRO_5046227131" description="Lipoprotein" evidence="2">
    <location>
        <begin position="22"/>
        <end position="256"/>
    </location>
</feature>
<evidence type="ECO:0000313" key="4">
    <source>
        <dbReference type="Proteomes" id="UP000598488"/>
    </source>
</evidence>
<accession>A0ABS0Z8P2</accession>
<comment type="caution">
    <text evidence="3">The sequence shown here is derived from an EMBL/GenBank/DDBJ whole genome shotgun (WGS) entry which is preliminary data.</text>
</comment>
<evidence type="ECO:0000256" key="1">
    <source>
        <dbReference type="SAM" id="MobiDB-lite"/>
    </source>
</evidence>
<gene>
    <name evidence="3" type="ORF">JHD44_04965</name>
</gene>
<name>A0ABS0Z8P2_9GAMM</name>
<dbReference type="Proteomes" id="UP000598488">
    <property type="component" value="Unassembled WGS sequence"/>
</dbReference>